<name>A0A511XFD7_9PROT</name>
<sequence>MARFDDYRLSGQGEARFVLDVQADLLEALGTRVVVPLLPKESAPKSAQGLNPVFVADGRSRVMVTQFMASAPDRELKVHVSSLAVHQDAITQAIDLQL</sequence>
<dbReference type="InterPro" id="IPR011067">
    <property type="entry name" value="Plasmid_toxin/cell-grow_inhib"/>
</dbReference>
<dbReference type="GO" id="GO:0008657">
    <property type="term" value="F:DNA topoisomerase type II (double strand cut, ATP-hydrolyzing) inhibitor activity"/>
    <property type="evidence" value="ECO:0007669"/>
    <property type="project" value="InterPro"/>
</dbReference>
<dbReference type="STRING" id="1120919.GCA_000429165_03649"/>
<dbReference type="RefSeq" id="WP_026399054.1">
    <property type="nucleotide sequence ID" value="NZ_AUBI01000027.1"/>
</dbReference>
<keyword evidence="5" id="KW-0804">Transcription</keyword>
<accession>A0A511XFD7</accession>
<dbReference type="InterPro" id="IPR002712">
    <property type="entry name" value="CcdB"/>
</dbReference>
<dbReference type="AlphaFoldDB" id="A0A511XFD7"/>
<evidence type="ECO:0000313" key="8">
    <source>
        <dbReference type="EMBL" id="GEN61667.1"/>
    </source>
</evidence>
<organism evidence="8 9">
    <name type="scientific">Acetobacter nitrogenifigens DSM 23921 = NBRC 105050</name>
    <dbReference type="NCBI Taxonomy" id="1120919"/>
    <lineage>
        <taxon>Bacteria</taxon>
        <taxon>Pseudomonadati</taxon>
        <taxon>Pseudomonadota</taxon>
        <taxon>Alphaproteobacteria</taxon>
        <taxon>Acetobacterales</taxon>
        <taxon>Acetobacteraceae</taxon>
        <taxon>Acetobacter</taxon>
    </lineage>
</organism>
<evidence type="ECO:0000256" key="5">
    <source>
        <dbReference type="ARBA" id="ARBA00023163"/>
    </source>
</evidence>
<dbReference type="GO" id="GO:0006276">
    <property type="term" value="P:plasmid maintenance"/>
    <property type="evidence" value="ECO:0007669"/>
    <property type="project" value="InterPro"/>
</dbReference>
<proteinExistence type="inferred from homology"/>
<keyword evidence="3" id="KW-0678">Repressor</keyword>
<dbReference type="Proteomes" id="UP000321635">
    <property type="component" value="Unassembled WGS sequence"/>
</dbReference>
<dbReference type="OrthoDB" id="9813510at2"/>
<evidence type="ECO:0000256" key="6">
    <source>
        <dbReference type="ARBA" id="ARBA00029628"/>
    </source>
</evidence>
<evidence type="ECO:0000256" key="2">
    <source>
        <dbReference type="ARBA" id="ARBA00015075"/>
    </source>
</evidence>
<dbReference type="SUPFAM" id="SSF50118">
    <property type="entry name" value="Cell growth inhibitor/plasmid maintenance toxic component"/>
    <property type="match status" value="1"/>
</dbReference>
<gene>
    <name evidence="8" type="ORF">ANI02nite_35510</name>
</gene>
<evidence type="ECO:0000256" key="3">
    <source>
        <dbReference type="ARBA" id="ARBA00022491"/>
    </source>
</evidence>
<dbReference type="EMBL" id="BJYF01000057">
    <property type="protein sequence ID" value="GEN61667.1"/>
    <property type="molecule type" value="Genomic_DNA"/>
</dbReference>
<comment type="similarity">
    <text evidence="1">Belongs to the CcdB toxin family.</text>
</comment>
<dbReference type="Gene3D" id="2.30.30.110">
    <property type="match status" value="1"/>
</dbReference>
<keyword evidence="9" id="KW-1185">Reference proteome</keyword>
<evidence type="ECO:0000256" key="1">
    <source>
        <dbReference type="ARBA" id="ARBA00005230"/>
    </source>
</evidence>
<keyword evidence="4" id="KW-0805">Transcription regulation</keyword>
<evidence type="ECO:0000256" key="7">
    <source>
        <dbReference type="ARBA" id="ARBA00033135"/>
    </source>
</evidence>
<evidence type="ECO:0000256" key="4">
    <source>
        <dbReference type="ARBA" id="ARBA00023015"/>
    </source>
</evidence>
<reference evidence="8 9" key="1">
    <citation type="submission" date="2019-07" db="EMBL/GenBank/DDBJ databases">
        <title>Whole genome shotgun sequence of Acetobacter nitrogenifigens NBRC 105050.</title>
        <authorList>
            <person name="Hosoyama A."/>
            <person name="Uohara A."/>
            <person name="Ohji S."/>
            <person name="Ichikawa N."/>
        </authorList>
    </citation>
    <scope>NUCLEOTIDE SEQUENCE [LARGE SCALE GENOMIC DNA]</scope>
    <source>
        <strain evidence="8 9">NBRC 105050</strain>
    </source>
</reference>
<comment type="caution">
    <text evidence="8">The sequence shown here is derived from an EMBL/GenBank/DDBJ whole genome shotgun (WGS) entry which is preliminary data.</text>
</comment>
<dbReference type="Pfam" id="PF01845">
    <property type="entry name" value="CcdB"/>
    <property type="match status" value="1"/>
</dbReference>
<evidence type="ECO:0000313" key="9">
    <source>
        <dbReference type="Proteomes" id="UP000321635"/>
    </source>
</evidence>
<protein>
    <recommendedName>
        <fullName evidence="2">Toxin CcdB</fullName>
    </recommendedName>
    <alternativeName>
        <fullName evidence="7">Cytotoxic protein CcdB</fullName>
    </alternativeName>
    <alternativeName>
        <fullName evidence="6">Protein LetD</fullName>
    </alternativeName>
</protein>